<dbReference type="GO" id="GO:0004150">
    <property type="term" value="F:dihydroneopterin aldolase activity"/>
    <property type="evidence" value="ECO:0007669"/>
    <property type="project" value="UniProtKB-UniRule"/>
</dbReference>
<keyword evidence="5 6" id="KW-0456">Lyase</keyword>
<dbReference type="InterPro" id="IPR006156">
    <property type="entry name" value="Dihydroneopterin_aldolase"/>
</dbReference>
<accession>A0A7M2YX50</accession>
<comment type="function">
    <text evidence="6">Catalyzes the conversion of 7,8-dihydroneopterin to 6-hydroxymethyl-7,8-dihydropterin.</text>
</comment>
<feature type="region of interest" description="Disordered" evidence="7">
    <location>
        <begin position="115"/>
        <end position="142"/>
    </location>
</feature>
<dbReference type="GO" id="GO:0046654">
    <property type="term" value="P:tetrahydrofolate biosynthetic process"/>
    <property type="evidence" value="ECO:0007669"/>
    <property type="project" value="UniProtKB-UniRule"/>
</dbReference>
<dbReference type="SMART" id="SM00905">
    <property type="entry name" value="FolB"/>
    <property type="match status" value="1"/>
</dbReference>
<evidence type="ECO:0000313" key="9">
    <source>
        <dbReference type="EMBL" id="RDI74702.1"/>
    </source>
</evidence>
<dbReference type="EMBL" id="QQZY01000003">
    <property type="protein sequence ID" value="RDI74702.1"/>
    <property type="molecule type" value="Genomic_DNA"/>
</dbReference>
<proteinExistence type="inferred from homology"/>
<dbReference type="Pfam" id="PF02152">
    <property type="entry name" value="FolB"/>
    <property type="match status" value="1"/>
</dbReference>
<name>A0A7M2YX50_9ACTN</name>
<evidence type="ECO:0000256" key="4">
    <source>
        <dbReference type="ARBA" id="ARBA00022909"/>
    </source>
</evidence>
<dbReference type="EC" id="4.1.2.25" evidence="6"/>
<evidence type="ECO:0000256" key="5">
    <source>
        <dbReference type="ARBA" id="ARBA00023239"/>
    </source>
</evidence>
<comment type="caution">
    <text evidence="9">The sequence shown here is derived from an EMBL/GenBank/DDBJ whole genome shotgun (WGS) entry which is preliminary data.</text>
</comment>
<feature type="compositionally biased region" description="Low complexity" evidence="7">
    <location>
        <begin position="118"/>
        <end position="129"/>
    </location>
</feature>
<evidence type="ECO:0000313" key="10">
    <source>
        <dbReference type="Proteomes" id="UP000254134"/>
    </source>
</evidence>
<dbReference type="Proteomes" id="UP000254134">
    <property type="component" value="Unassembled WGS sequence"/>
</dbReference>
<comment type="catalytic activity">
    <reaction evidence="1 6">
        <text>7,8-dihydroneopterin = 6-hydroxymethyl-7,8-dihydropterin + glycolaldehyde</text>
        <dbReference type="Rhea" id="RHEA:10540"/>
        <dbReference type="ChEBI" id="CHEBI:17001"/>
        <dbReference type="ChEBI" id="CHEBI:17071"/>
        <dbReference type="ChEBI" id="CHEBI:44841"/>
        <dbReference type="EC" id="4.1.2.25"/>
    </reaction>
</comment>
<evidence type="ECO:0000256" key="6">
    <source>
        <dbReference type="RuleBase" id="RU362079"/>
    </source>
</evidence>
<dbReference type="GO" id="GO:0046656">
    <property type="term" value="P:folic acid biosynthetic process"/>
    <property type="evidence" value="ECO:0007669"/>
    <property type="project" value="UniProtKB-UniRule"/>
</dbReference>
<comment type="pathway">
    <text evidence="2 6">Cofactor biosynthesis; tetrahydrofolate biosynthesis; 2-amino-4-hydroxy-6-hydroxymethyl-7,8-dihydropteridine diphosphate from 7,8-dihydroneopterin triphosphate: step 3/4.</text>
</comment>
<evidence type="ECO:0000256" key="7">
    <source>
        <dbReference type="SAM" id="MobiDB-lite"/>
    </source>
</evidence>
<feature type="domain" description="Dihydroneopterin aldolase/epimerase" evidence="8">
    <location>
        <begin position="3"/>
        <end position="115"/>
    </location>
</feature>
<dbReference type="InterPro" id="IPR006157">
    <property type="entry name" value="FolB_dom"/>
</dbReference>
<evidence type="ECO:0000256" key="3">
    <source>
        <dbReference type="ARBA" id="ARBA00005708"/>
    </source>
</evidence>
<dbReference type="PANTHER" id="PTHR42844:SF1">
    <property type="entry name" value="DIHYDRONEOPTERIN ALDOLASE 1-RELATED"/>
    <property type="match status" value="1"/>
</dbReference>
<reference evidence="10" key="2">
    <citation type="journal article" date="2019" name="MicrobiologyOpen">
        <title>High-quality draft genome sequence of Gaiella occulta isolated from a 150 meter deep mineral water borehole and comparison with the genome sequences of other deep-branching lineages of the phylum Actinobacteria.</title>
        <authorList>
            <person name="Severino R."/>
            <person name="Froufe H.J.C."/>
            <person name="Barroso C."/>
            <person name="Albuquerque L."/>
            <person name="Lobo-da-Cunha A."/>
            <person name="da Costa M.S."/>
            <person name="Egas C."/>
        </authorList>
    </citation>
    <scope>NUCLEOTIDE SEQUENCE [LARGE SCALE GENOMIC DNA]</scope>
    <source>
        <strain evidence="10">F2-233</strain>
    </source>
</reference>
<reference evidence="9 10" key="1">
    <citation type="submission" date="2018-07" db="EMBL/GenBank/DDBJ databases">
        <title>High-quality-draft genome sequence of Gaiella occulta.</title>
        <authorList>
            <person name="Severino R."/>
            <person name="Froufe H.J.C."/>
            <person name="Rainey F.A."/>
            <person name="Barroso C."/>
            <person name="Albuquerque L."/>
            <person name="Lobo-Da-Cunha A."/>
            <person name="Da Costa M.S."/>
            <person name="Egas C."/>
        </authorList>
    </citation>
    <scope>NUCLEOTIDE SEQUENCE [LARGE SCALE GENOMIC DNA]</scope>
    <source>
        <strain evidence="9 10">F2-233</strain>
    </source>
</reference>
<gene>
    <name evidence="9" type="ORF">Gocc_1591</name>
</gene>
<evidence type="ECO:0000259" key="8">
    <source>
        <dbReference type="SMART" id="SM00905"/>
    </source>
</evidence>
<dbReference type="Gene3D" id="3.30.1130.10">
    <property type="match status" value="1"/>
</dbReference>
<keyword evidence="4 6" id="KW-0289">Folate biosynthesis</keyword>
<dbReference type="NCBIfam" id="TIGR00525">
    <property type="entry name" value="folB"/>
    <property type="match status" value="1"/>
</dbReference>
<dbReference type="PANTHER" id="PTHR42844">
    <property type="entry name" value="DIHYDRONEOPTERIN ALDOLASE 1-RELATED"/>
    <property type="match status" value="1"/>
</dbReference>
<evidence type="ECO:0000256" key="2">
    <source>
        <dbReference type="ARBA" id="ARBA00005013"/>
    </source>
</evidence>
<dbReference type="AlphaFoldDB" id="A0A7M2YX50"/>
<comment type="similarity">
    <text evidence="3 6">Belongs to the DHNA family.</text>
</comment>
<dbReference type="GO" id="GO:0005737">
    <property type="term" value="C:cytoplasm"/>
    <property type="evidence" value="ECO:0007669"/>
    <property type="project" value="TreeGrafter"/>
</dbReference>
<keyword evidence="10" id="KW-1185">Reference proteome</keyword>
<sequence>MTIELHGIVLHGYHGVLEHERRDGQRFLVDVELDLADEAAARRDRIEDAVDYRGVVARVREISDARAYQLLEAFTAAVADALLAELPVVAVRVRVRKPDVELDPPVAYAAVRVERRAGSSPGSAATTARAGDRSRRARPAGT</sequence>
<dbReference type="NCBIfam" id="TIGR00526">
    <property type="entry name" value="folB_dom"/>
    <property type="match status" value="1"/>
</dbReference>
<protein>
    <recommendedName>
        <fullName evidence="6">7,8-dihydroneopterin aldolase</fullName>
        <ecNumber evidence="6">4.1.2.25</ecNumber>
    </recommendedName>
</protein>
<dbReference type="InterPro" id="IPR043133">
    <property type="entry name" value="GTP-CH-I_C/QueF"/>
</dbReference>
<dbReference type="SUPFAM" id="SSF55620">
    <property type="entry name" value="Tetrahydrobiopterin biosynthesis enzymes-like"/>
    <property type="match status" value="1"/>
</dbReference>
<dbReference type="UniPathway" id="UPA00077">
    <property type="reaction ID" value="UER00154"/>
</dbReference>
<dbReference type="RefSeq" id="WP_114796005.1">
    <property type="nucleotide sequence ID" value="NZ_QQZY01000003.1"/>
</dbReference>
<evidence type="ECO:0000256" key="1">
    <source>
        <dbReference type="ARBA" id="ARBA00001353"/>
    </source>
</evidence>
<organism evidence="9 10">
    <name type="scientific">Gaiella occulta</name>
    <dbReference type="NCBI Taxonomy" id="1002870"/>
    <lineage>
        <taxon>Bacteria</taxon>
        <taxon>Bacillati</taxon>
        <taxon>Actinomycetota</taxon>
        <taxon>Thermoleophilia</taxon>
        <taxon>Gaiellales</taxon>
        <taxon>Gaiellaceae</taxon>
        <taxon>Gaiella</taxon>
    </lineage>
</organism>